<organism evidence="2 3">
    <name type="scientific">Ustilago trichophora</name>
    <dbReference type="NCBI Taxonomy" id="86804"/>
    <lineage>
        <taxon>Eukaryota</taxon>
        <taxon>Fungi</taxon>
        <taxon>Dikarya</taxon>
        <taxon>Basidiomycota</taxon>
        <taxon>Ustilaginomycotina</taxon>
        <taxon>Ustilaginomycetes</taxon>
        <taxon>Ustilaginales</taxon>
        <taxon>Ustilaginaceae</taxon>
        <taxon>Ustilago</taxon>
    </lineage>
</organism>
<keyword evidence="1" id="KW-0732">Signal</keyword>
<dbReference type="Proteomes" id="UP000324022">
    <property type="component" value="Unassembled WGS sequence"/>
</dbReference>
<evidence type="ECO:0000313" key="3">
    <source>
        <dbReference type="Proteomes" id="UP000324022"/>
    </source>
</evidence>
<dbReference type="EMBL" id="OOIN01000028">
    <property type="protein sequence ID" value="SPO29399.1"/>
    <property type="molecule type" value="Genomic_DNA"/>
</dbReference>
<gene>
    <name evidence="2" type="ORF">UTRI_04873_B</name>
</gene>
<evidence type="ECO:0008006" key="4">
    <source>
        <dbReference type="Google" id="ProtNLM"/>
    </source>
</evidence>
<protein>
    <recommendedName>
        <fullName evidence="4">RxLR effector protein</fullName>
    </recommendedName>
</protein>
<evidence type="ECO:0000256" key="1">
    <source>
        <dbReference type="SAM" id="SignalP"/>
    </source>
</evidence>
<feature type="signal peptide" evidence="1">
    <location>
        <begin position="1"/>
        <end position="22"/>
    </location>
</feature>
<dbReference type="AlphaFoldDB" id="A0A5C3EJH6"/>
<keyword evidence="3" id="KW-1185">Reference proteome</keyword>
<feature type="chain" id="PRO_5022786894" description="RxLR effector protein" evidence="1">
    <location>
        <begin position="23"/>
        <end position="167"/>
    </location>
</feature>
<name>A0A5C3EJH6_9BASI</name>
<reference evidence="2 3" key="1">
    <citation type="submission" date="2018-03" db="EMBL/GenBank/DDBJ databases">
        <authorList>
            <person name="Guldener U."/>
        </authorList>
    </citation>
    <scope>NUCLEOTIDE SEQUENCE [LARGE SCALE GENOMIC DNA]</scope>
    <source>
        <strain evidence="2 3">NBRC100155</strain>
    </source>
</reference>
<accession>A0A5C3EJH6</accession>
<sequence>MKIPSVVLLVPFVCALFLCTEAAATLGEQRSQRGLRMPLKRASGSGSRGPILEGVPVPNFWQNYDQWRNKEVKPIFQGNKVHADNLRDFKRRILIMKGVRDQALRGSDLTSQEKAIMPEDFHDWSNLKANEDHPIFLNTWGVYFEQDKKKLQDMDEILKRFVPRFRG</sequence>
<evidence type="ECO:0000313" key="2">
    <source>
        <dbReference type="EMBL" id="SPO29399.1"/>
    </source>
</evidence>
<proteinExistence type="predicted"/>